<organism evidence="1">
    <name type="scientific">uncultured Sulfurovum sp</name>
    <dbReference type="NCBI Taxonomy" id="269237"/>
    <lineage>
        <taxon>Bacteria</taxon>
        <taxon>Pseudomonadati</taxon>
        <taxon>Campylobacterota</taxon>
        <taxon>Epsilonproteobacteria</taxon>
        <taxon>Campylobacterales</taxon>
        <taxon>Sulfurovaceae</taxon>
        <taxon>Sulfurovum</taxon>
        <taxon>environmental samples</taxon>
    </lineage>
</organism>
<gene>
    <name evidence="1" type="ORF">HELGO_WM4981</name>
</gene>
<proteinExistence type="predicted"/>
<accession>A0A6S6TWS8</accession>
<protein>
    <recommendedName>
        <fullName evidence="2">FMN-binding domain-containing protein</fullName>
    </recommendedName>
</protein>
<dbReference type="EMBL" id="CACVAU010000055">
    <property type="protein sequence ID" value="CAA6819039.1"/>
    <property type="molecule type" value="Genomic_DNA"/>
</dbReference>
<evidence type="ECO:0000313" key="1">
    <source>
        <dbReference type="EMBL" id="CAA6819039.1"/>
    </source>
</evidence>
<sequence length="178" mass="20684">MNYLFKFTTLIAIIFSTIEISYAQEEYKCIWRNPERTMVRIFPEALDYKTINKKITSQKLKEIEEKAGKLLAGQRDLFQYYELMANETSLGYILTSTQKGEYGAIEFVFGINKAGVIISIYIQRSRERDREFKKKAFLNEFIGKNLNDIDTIKFTKTVGTQAVVSGVKKELITFEILK</sequence>
<reference evidence="1" key="1">
    <citation type="submission" date="2020-01" db="EMBL/GenBank/DDBJ databases">
        <authorList>
            <person name="Meier V. D."/>
            <person name="Meier V D."/>
        </authorList>
    </citation>
    <scope>NUCLEOTIDE SEQUENCE</scope>
    <source>
        <strain evidence="1">HLG_WM_MAG_05</strain>
    </source>
</reference>
<evidence type="ECO:0008006" key="2">
    <source>
        <dbReference type="Google" id="ProtNLM"/>
    </source>
</evidence>
<name>A0A6S6TWS8_9BACT</name>
<dbReference type="AlphaFoldDB" id="A0A6S6TWS8"/>